<dbReference type="PANTHER" id="PTHR12873">
    <property type="entry name" value="T7-LIKE MITOCHONDRIAL DNA HELICASE"/>
    <property type="match status" value="1"/>
</dbReference>
<evidence type="ECO:0000256" key="13">
    <source>
        <dbReference type="ARBA" id="ARBA00023271"/>
    </source>
</evidence>
<keyword evidence="4" id="KW-0999">Mitochondrion inner membrane</keyword>
<keyword evidence="6 20" id="KW-0347">Helicase</keyword>
<keyword evidence="9" id="KW-0446">Lipid-binding</keyword>
<dbReference type="GO" id="GO:0043139">
    <property type="term" value="F:5'-3' DNA helicase activity"/>
    <property type="evidence" value="ECO:0007669"/>
    <property type="project" value="UniProtKB-EC"/>
</dbReference>
<evidence type="ECO:0000256" key="4">
    <source>
        <dbReference type="ARBA" id="ARBA00022792"/>
    </source>
</evidence>
<keyword evidence="5" id="KW-0378">Hydrolase</keyword>
<dbReference type="SUPFAM" id="SSF52540">
    <property type="entry name" value="P-loop containing nucleoside triphosphate hydrolases"/>
    <property type="match status" value="1"/>
</dbReference>
<dbReference type="PROSITE" id="PS51199">
    <property type="entry name" value="SF4_HELICASE"/>
    <property type="match status" value="1"/>
</dbReference>
<dbReference type="InterPro" id="IPR027417">
    <property type="entry name" value="P-loop_NTPase"/>
</dbReference>
<dbReference type="InterPro" id="IPR007694">
    <property type="entry name" value="DNA_helicase_DnaB-like_C"/>
</dbReference>
<evidence type="ECO:0000256" key="8">
    <source>
        <dbReference type="ARBA" id="ARBA00022946"/>
    </source>
</evidence>
<comment type="subcellular location">
    <subcellularLocation>
        <location evidence="2">Mitochondrion inner membrane</location>
        <topology evidence="2">Peripheral membrane protein</topology>
    </subcellularLocation>
    <subcellularLocation>
        <location evidence="1">Mitochondrion matrix</location>
        <location evidence="1">Mitochondrion nucleoid</location>
    </subcellularLocation>
</comment>
<dbReference type="Pfam" id="PF13481">
    <property type="entry name" value="AAA_25"/>
    <property type="match status" value="1"/>
</dbReference>
<evidence type="ECO:0000256" key="16">
    <source>
        <dbReference type="ARBA" id="ARBA00075597"/>
    </source>
</evidence>
<dbReference type="GeneID" id="107222281"/>
<feature type="domain" description="SF4 helicase" evidence="18">
    <location>
        <begin position="361"/>
        <end position="614"/>
    </location>
</feature>
<name>A0A6J0BT03_NEOLC</name>
<dbReference type="GO" id="GO:0042645">
    <property type="term" value="C:mitochondrial nucleoid"/>
    <property type="evidence" value="ECO:0007669"/>
    <property type="project" value="UniProtKB-SubCell"/>
</dbReference>
<dbReference type="Gene3D" id="3.40.50.300">
    <property type="entry name" value="P-loop containing nucleotide triphosphate hydrolases"/>
    <property type="match status" value="1"/>
</dbReference>
<evidence type="ECO:0000256" key="15">
    <source>
        <dbReference type="ARBA" id="ARBA00048954"/>
    </source>
</evidence>
<evidence type="ECO:0000259" key="18">
    <source>
        <dbReference type="PROSITE" id="PS51199"/>
    </source>
</evidence>
<dbReference type="PANTHER" id="PTHR12873:SF0">
    <property type="entry name" value="TWINKLE MTDNA HELICASE"/>
    <property type="match status" value="1"/>
</dbReference>
<dbReference type="Gene3D" id="3.40.1360.10">
    <property type="match status" value="1"/>
</dbReference>
<evidence type="ECO:0000256" key="12">
    <source>
        <dbReference type="ARBA" id="ARBA00023235"/>
    </source>
</evidence>
<dbReference type="Proteomes" id="UP000829291">
    <property type="component" value="Chromosome 2"/>
</dbReference>
<organism evidence="20">
    <name type="scientific">Neodiprion lecontei</name>
    <name type="common">Redheaded pine sawfly</name>
    <dbReference type="NCBI Taxonomy" id="441921"/>
    <lineage>
        <taxon>Eukaryota</taxon>
        <taxon>Metazoa</taxon>
        <taxon>Ecdysozoa</taxon>
        <taxon>Arthropoda</taxon>
        <taxon>Hexapoda</taxon>
        <taxon>Insecta</taxon>
        <taxon>Pterygota</taxon>
        <taxon>Neoptera</taxon>
        <taxon>Endopterygota</taxon>
        <taxon>Hymenoptera</taxon>
        <taxon>Tenthredinoidea</taxon>
        <taxon>Diprionidae</taxon>
        <taxon>Diprioninae</taxon>
        <taxon>Neodiprion</taxon>
    </lineage>
</organism>
<dbReference type="AlphaFoldDB" id="A0A6J0BT03"/>
<keyword evidence="11" id="KW-0472">Membrane</keyword>
<keyword evidence="19" id="KW-1185">Reference proteome</keyword>
<keyword evidence="3" id="KW-0547">Nucleotide-binding</keyword>
<evidence type="ECO:0000256" key="14">
    <source>
        <dbReference type="ARBA" id="ARBA00044969"/>
    </source>
</evidence>
<evidence type="ECO:0000256" key="3">
    <source>
        <dbReference type="ARBA" id="ARBA00022741"/>
    </source>
</evidence>
<dbReference type="CTD" id="34307"/>
<dbReference type="FunCoup" id="A0A6J0BT03">
    <property type="interactions" value="1029"/>
</dbReference>
<reference evidence="20" key="1">
    <citation type="submission" date="2025-08" db="UniProtKB">
        <authorList>
            <consortium name="RefSeq"/>
        </authorList>
    </citation>
    <scope>IDENTIFICATION</scope>
    <source>
        <tissue evidence="20">Thorax and Abdomen</tissue>
    </source>
</reference>
<evidence type="ECO:0000256" key="10">
    <source>
        <dbReference type="ARBA" id="ARBA00023128"/>
    </source>
</evidence>
<evidence type="ECO:0000256" key="17">
    <source>
        <dbReference type="SAM" id="MobiDB-lite"/>
    </source>
</evidence>
<keyword evidence="12" id="KW-0413">Isomerase</keyword>
<protein>
    <recommendedName>
        <fullName evidence="14">DNA 5'-3' helicase</fullName>
        <ecNumber evidence="14">5.6.2.3</ecNumber>
    </recommendedName>
    <alternativeName>
        <fullName evidence="16">Twinkle protein, mitochondrial</fullName>
    </alternativeName>
</protein>
<evidence type="ECO:0000313" key="20">
    <source>
        <dbReference type="RefSeq" id="XP_015517058.1"/>
    </source>
</evidence>
<keyword evidence="13" id="KW-1135">Mitochondrion nucleoid</keyword>
<dbReference type="EC" id="5.6.2.3" evidence="14"/>
<proteinExistence type="predicted"/>
<evidence type="ECO:0000313" key="19">
    <source>
        <dbReference type="Proteomes" id="UP000829291"/>
    </source>
</evidence>
<accession>A0A6J0BT03</accession>
<dbReference type="OrthoDB" id="275278at2759"/>
<dbReference type="KEGG" id="nlo:107222281"/>
<evidence type="ECO:0000256" key="2">
    <source>
        <dbReference type="ARBA" id="ARBA00004637"/>
    </source>
</evidence>
<dbReference type="GO" id="GO:0016787">
    <property type="term" value="F:hydrolase activity"/>
    <property type="evidence" value="ECO:0007669"/>
    <property type="project" value="UniProtKB-KW"/>
</dbReference>
<evidence type="ECO:0000256" key="6">
    <source>
        <dbReference type="ARBA" id="ARBA00022806"/>
    </source>
</evidence>
<dbReference type="CDD" id="cd01122">
    <property type="entry name" value="Twinkle_C"/>
    <property type="match status" value="1"/>
</dbReference>
<dbReference type="GO" id="GO:0006264">
    <property type="term" value="P:mitochondrial DNA replication"/>
    <property type="evidence" value="ECO:0007669"/>
    <property type="project" value="TreeGrafter"/>
</dbReference>
<evidence type="ECO:0000256" key="5">
    <source>
        <dbReference type="ARBA" id="ARBA00022801"/>
    </source>
</evidence>
<dbReference type="GO" id="GO:0005743">
    <property type="term" value="C:mitochondrial inner membrane"/>
    <property type="evidence" value="ECO:0007669"/>
    <property type="project" value="UniProtKB-SubCell"/>
</dbReference>
<dbReference type="GO" id="GO:0008289">
    <property type="term" value="F:lipid binding"/>
    <property type="evidence" value="ECO:0007669"/>
    <property type="project" value="UniProtKB-KW"/>
</dbReference>
<comment type="catalytic activity">
    <reaction evidence="15">
        <text>ATP + H2O = ADP + phosphate + H(+)</text>
        <dbReference type="Rhea" id="RHEA:13065"/>
        <dbReference type="ChEBI" id="CHEBI:15377"/>
        <dbReference type="ChEBI" id="CHEBI:15378"/>
        <dbReference type="ChEBI" id="CHEBI:30616"/>
        <dbReference type="ChEBI" id="CHEBI:43474"/>
        <dbReference type="ChEBI" id="CHEBI:456216"/>
        <dbReference type="EC" id="5.6.2.3"/>
    </reaction>
</comment>
<evidence type="ECO:0000256" key="9">
    <source>
        <dbReference type="ARBA" id="ARBA00023121"/>
    </source>
</evidence>
<dbReference type="FunFam" id="3.40.50.300:FF:000845">
    <property type="entry name" value="Mitochondrial helicase twinkle"/>
    <property type="match status" value="1"/>
</dbReference>
<evidence type="ECO:0000256" key="11">
    <source>
        <dbReference type="ARBA" id="ARBA00023136"/>
    </source>
</evidence>
<dbReference type="GO" id="GO:0005524">
    <property type="term" value="F:ATP binding"/>
    <property type="evidence" value="ECO:0007669"/>
    <property type="project" value="UniProtKB-KW"/>
</dbReference>
<keyword evidence="8" id="KW-0809">Transit peptide</keyword>
<feature type="region of interest" description="Disordered" evidence="17">
    <location>
        <begin position="610"/>
        <end position="632"/>
    </location>
</feature>
<dbReference type="InParanoid" id="A0A6J0BT03"/>
<keyword evidence="7" id="KW-0067">ATP-binding</keyword>
<dbReference type="GO" id="GO:0003697">
    <property type="term" value="F:single-stranded DNA binding"/>
    <property type="evidence" value="ECO:0007669"/>
    <property type="project" value="InterPro"/>
</dbReference>
<sequence>MFSRVFIVRLVRSSFGSKRDKKIFNPTRFYHWADAEDENAVPLVQIKKVIKTAALNYVDGHACITMDCPICAGAKRKDQPKVFINKTTGFFLCDNCRHSGPWSIIEKFLTPRKSGKIVKELAAFKETLPIKQDFKGKWDELKATCQLVTNLTDDEYQNMLQHLGIPPVPKETLSILNCVYSLSTKTLYLPLTDSSSNVAGYKSVTEESEDTTPAAKAGGVIIYKQKGAKTDSNSHAVVVPSVRDLLALISQRAATHIVCLPHELKNLPQQALPIFENYKKLVLWFGNDETSWDTARNFAKKLDEKRCFFVRPTGAQPDPKTAAYLGHDLKSILQNAQPIWHKSITTFQSLRQDVLSDLQNIDRVQGVKWKRYPTLNRILKGHRKGEFTVLTGPTGSGKTTFMSEYSLDLAMQGVNTLWGSFEIRNARLARTMLQQMAGMPLDVNLDLFDTYADEFEKLPIYFMTFHGQQSVKVVMEAVEHATYVHDIAHVIIDNVQFMMGISDEQKHMDRFWKQDAVVAAFRTFATKFNCHVTLVIHPRKERDADDLTTSSIFGGAKASQEADNILIIQDKRLTSVRGKKYLQVAKNRYSGDLGVMMMDFDKASLSYAPKRKSKTDADQVAAASDREDSNAS</sequence>
<keyword evidence="10" id="KW-0496">Mitochondrion</keyword>
<evidence type="ECO:0000256" key="1">
    <source>
        <dbReference type="ARBA" id="ARBA00004436"/>
    </source>
</evidence>
<dbReference type="InterPro" id="IPR027032">
    <property type="entry name" value="Twinkle-like"/>
</dbReference>
<gene>
    <name evidence="20" type="primary">LOC107222281</name>
</gene>
<evidence type="ECO:0000256" key="7">
    <source>
        <dbReference type="ARBA" id="ARBA00022840"/>
    </source>
</evidence>
<dbReference type="RefSeq" id="XP_015517058.1">
    <property type="nucleotide sequence ID" value="XM_015661572.2"/>
</dbReference>